<evidence type="ECO:0000313" key="3">
    <source>
        <dbReference type="EMBL" id="MEC4721244.1"/>
    </source>
</evidence>
<keyword evidence="4" id="KW-1185">Reference proteome</keyword>
<comment type="caution">
    <text evidence="3">The sequence shown here is derived from an EMBL/GenBank/DDBJ whole genome shotgun (WGS) entry which is preliminary data.</text>
</comment>
<accession>A0ABU6JDL7</accession>
<keyword evidence="2" id="KW-0732">Signal</keyword>
<dbReference type="CDD" id="cd07012">
    <property type="entry name" value="PBP2_Bug_TTT"/>
    <property type="match status" value="1"/>
</dbReference>
<dbReference type="Pfam" id="PF03401">
    <property type="entry name" value="TctC"/>
    <property type="match status" value="1"/>
</dbReference>
<dbReference type="InterPro" id="IPR005064">
    <property type="entry name" value="BUG"/>
</dbReference>
<evidence type="ECO:0000256" key="1">
    <source>
        <dbReference type="ARBA" id="ARBA00006987"/>
    </source>
</evidence>
<feature type="chain" id="PRO_5045097564" evidence="2">
    <location>
        <begin position="24"/>
        <end position="322"/>
    </location>
</feature>
<dbReference type="PIRSF" id="PIRSF017082">
    <property type="entry name" value="YflP"/>
    <property type="match status" value="1"/>
</dbReference>
<dbReference type="Gene3D" id="3.40.190.150">
    <property type="entry name" value="Bordetella uptake gene, domain 1"/>
    <property type="match status" value="1"/>
</dbReference>
<dbReference type="Proteomes" id="UP001352263">
    <property type="component" value="Unassembled WGS sequence"/>
</dbReference>
<evidence type="ECO:0000313" key="4">
    <source>
        <dbReference type="Proteomes" id="UP001352263"/>
    </source>
</evidence>
<proteinExistence type="inferred from homology"/>
<comment type="similarity">
    <text evidence="1">Belongs to the UPF0065 (bug) family.</text>
</comment>
<name>A0ABU6JDL7_9BURK</name>
<protein>
    <submittedName>
        <fullName evidence="3">Tripartite tricarboxylate transporter substrate binding protein</fullName>
    </submittedName>
</protein>
<dbReference type="PANTHER" id="PTHR42928:SF5">
    <property type="entry name" value="BLR1237 PROTEIN"/>
    <property type="match status" value="1"/>
</dbReference>
<reference evidence="3 4" key="1">
    <citation type="submission" date="2023-10" db="EMBL/GenBank/DDBJ databases">
        <title>Noviherbaspirillum sp. CPCC 100848 genome assembly.</title>
        <authorList>
            <person name="Li X.Y."/>
            <person name="Fang X.M."/>
        </authorList>
    </citation>
    <scope>NUCLEOTIDE SEQUENCE [LARGE SCALE GENOMIC DNA]</scope>
    <source>
        <strain evidence="3 4">CPCC 100848</strain>
    </source>
</reference>
<dbReference type="PANTHER" id="PTHR42928">
    <property type="entry name" value="TRICARBOXYLATE-BINDING PROTEIN"/>
    <property type="match status" value="1"/>
</dbReference>
<dbReference type="Gene3D" id="3.40.190.10">
    <property type="entry name" value="Periplasmic binding protein-like II"/>
    <property type="match status" value="1"/>
</dbReference>
<gene>
    <name evidence="3" type="ORF">RY831_18935</name>
</gene>
<feature type="signal peptide" evidence="2">
    <location>
        <begin position="1"/>
        <end position="23"/>
    </location>
</feature>
<organism evidence="3 4">
    <name type="scientific">Noviherbaspirillum album</name>
    <dbReference type="NCBI Taxonomy" id="3080276"/>
    <lineage>
        <taxon>Bacteria</taxon>
        <taxon>Pseudomonadati</taxon>
        <taxon>Pseudomonadota</taxon>
        <taxon>Betaproteobacteria</taxon>
        <taxon>Burkholderiales</taxon>
        <taxon>Oxalobacteraceae</taxon>
        <taxon>Noviherbaspirillum</taxon>
    </lineage>
</organism>
<sequence length="322" mass="33492">MTHLKKFITAIGVAVCAHGAAHAQNAPGYPSEQIKIYVGSAPGAPSDVVARVLSDRLATRFKQTTIVENRPGAGNNLAAVQIGKSKPDGHMLLVSPDTIATVNPHVYSSNAMADLVPVSLLASFSQMLVCGSHAKVSSIDDLAKLAKKQSVTYASGGAGVPGHLAAEMFLTATGIEMNHIPYKGPSPAAADVLAGHVDCGFLTTPVVLPHVKSGRLTALAVSSAKPSPLAPEVPTLAKVSGKPEIDATFNQYLFVPKGTPAPIVKELERAAAEIFQDPATQSKLAALDLLAIGSNSVDAAKTLKIDVERWAPVVKRLNLKPN</sequence>
<evidence type="ECO:0000256" key="2">
    <source>
        <dbReference type="SAM" id="SignalP"/>
    </source>
</evidence>
<dbReference type="SUPFAM" id="SSF53850">
    <property type="entry name" value="Periplasmic binding protein-like II"/>
    <property type="match status" value="1"/>
</dbReference>
<dbReference type="EMBL" id="JAWIIV010000017">
    <property type="protein sequence ID" value="MEC4721244.1"/>
    <property type="molecule type" value="Genomic_DNA"/>
</dbReference>
<dbReference type="RefSeq" id="WP_326507951.1">
    <property type="nucleotide sequence ID" value="NZ_JAWIIV010000017.1"/>
</dbReference>
<dbReference type="InterPro" id="IPR042100">
    <property type="entry name" value="Bug_dom1"/>
</dbReference>